<protein>
    <recommendedName>
        <fullName evidence="5">Glucose/Sorbosone dehydrogenase domain-containing protein</fullName>
    </recommendedName>
</protein>
<keyword evidence="1" id="KW-0812">Transmembrane</keyword>
<keyword evidence="1" id="KW-0472">Membrane</keyword>
<accession>A0A1F7GQ82</accession>
<keyword evidence="1" id="KW-1133">Transmembrane helix</keyword>
<comment type="caution">
    <text evidence="3">The sequence shown here is derived from an EMBL/GenBank/DDBJ whole genome shotgun (WGS) entry which is preliminary data.</text>
</comment>
<name>A0A1F7GQ82_9BACT</name>
<evidence type="ECO:0000256" key="2">
    <source>
        <dbReference type="SAM" id="SignalP"/>
    </source>
</evidence>
<feature type="transmembrane region" description="Helical" evidence="1">
    <location>
        <begin position="473"/>
        <end position="497"/>
    </location>
</feature>
<reference evidence="3 4" key="1">
    <citation type="journal article" date="2016" name="Nat. Commun.">
        <title>Thousands of microbial genomes shed light on interconnected biogeochemical processes in an aquifer system.</title>
        <authorList>
            <person name="Anantharaman K."/>
            <person name="Brown C.T."/>
            <person name="Hug L.A."/>
            <person name="Sharon I."/>
            <person name="Castelle C.J."/>
            <person name="Probst A.J."/>
            <person name="Thomas B.C."/>
            <person name="Singh A."/>
            <person name="Wilkins M.J."/>
            <person name="Karaoz U."/>
            <person name="Brodie E.L."/>
            <person name="Williams K.H."/>
            <person name="Hubbard S.S."/>
            <person name="Banfield J.F."/>
        </authorList>
    </citation>
    <scope>NUCLEOTIDE SEQUENCE [LARGE SCALE GENOMIC DNA]</scope>
</reference>
<evidence type="ECO:0000313" key="3">
    <source>
        <dbReference type="EMBL" id="OGK21003.1"/>
    </source>
</evidence>
<evidence type="ECO:0008006" key="5">
    <source>
        <dbReference type="Google" id="ProtNLM"/>
    </source>
</evidence>
<dbReference type="EMBL" id="MFZI01000023">
    <property type="protein sequence ID" value="OGK21003.1"/>
    <property type="molecule type" value="Genomic_DNA"/>
</dbReference>
<dbReference type="AlphaFoldDB" id="A0A1F7GQ82"/>
<sequence length="502" mass="55389">MKRIFFILLFIIGLSLQSVLAQEATDISHLFTEQKARVSSRQSPSLQITPIPSVETSDALPTTGEWKGKAIKIIPIDRFFPETDHFIPEGIKSLTTLKDGRIIGGGKDAFFIKFSADVAWKNLQLVEIPNSFDLDGIRFIRIAETNTSSDIYLDGDLGLVKLDKNYFLSEIEDPFDSSGHLKDFKDMAVGNRALAAFKNGNYGYTNGALYFIHKNILRKWLLPRPDPSRNSDSILGIFHDVSANNSLYIIVGCEAYGGICPFSDLAKQYLVRLQFSANTQVPLSATRLTKVSIPEFVSGQYIYKPRIKLNPDGKKTLYSILKTPQQKDRLAVIYDFKPNSPLLELHLYSIPSPSESVEAILDFVLDSDPNTDIVYAVTSGPSALWAISDLKPNIVPSIESIAEVNTQSLTMDSSKNIILGFGPSPPNTAAITIWSTVANPITPTSTNVSLQEIQINENALGFKIPTFSQFLTFAIRGFFVLAGLLALLFLLLGGACLDCFRG</sequence>
<evidence type="ECO:0000313" key="4">
    <source>
        <dbReference type="Proteomes" id="UP000177026"/>
    </source>
</evidence>
<keyword evidence="2" id="KW-0732">Signal</keyword>
<evidence type="ECO:0000256" key="1">
    <source>
        <dbReference type="SAM" id="Phobius"/>
    </source>
</evidence>
<dbReference type="Proteomes" id="UP000177026">
    <property type="component" value="Unassembled WGS sequence"/>
</dbReference>
<gene>
    <name evidence="3" type="ORF">A2866_02705</name>
</gene>
<feature type="chain" id="PRO_5009529199" description="Glucose/Sorbosone dehydrogenase domain-containing protein" evidence="2">
    <location>
        <begin position="22"/>
        <end position="502"/>
    </location>
</feature>
<organism evidence="3 4">
    <name type="scientific">Candidatus Roizmanbacteria bacterium RIFCSPHIGHO2_01_FULL_39_8</name>
    <dbReference type="NCBI Taxonomy" id="1802033"/>
    <lineage>
        <taxon>Bacteria</taxon>
        <taxon>Candidatus Roizmaniibacteriota</taxon>
    </lineage>
</organism>
<feature type="signal peptide" evidence="2">
    <location>
        <begin position="1"/>
        <end position="21"/>
    </location>
</feature>
<proteinExistence type="predicted"/>